<dbReference type="GO" id="GO:0046872">
    <property type="term" value="F:metal ion binding"/>
    <property type="evidence" value="ECO:0007669"/>
    <property type="project" value="UniProtKB-KW"/>
</dbReference>
<dbReference type="SUPFAM" id="SSF51182">
    <property type="entry name" value="RmlC-like cupins"/>
    <property type="match status" value="1"/>
</dbReference>
<dbReference type="InterPro" id="IPR008778">
    <property type="entry name" value="Pirin_C_dom"/>
</dbReference>
<gene>
    <name evidence="7" type="ORF">MSP1401_LOCUS8</name>
</gene>
<proteinExistence type="inferred from homology"/>
<feature type="region of interest" description="Disordered" evidence="4">
    <location>
        <begin position="36"/>
        <end position="56"/>
    </location>
</feature>
<dbReference type="InterPro" id="IPR014710">
    <property type="entry name" value="RmlC-like_jellyroll"/>
</dbReference>
<evidence type="ECO:0000259" key="5">
    <source>
        <dbReference type="Pfam" id="PF02678"/>
    </source>
</evidence>
<dbReference type="Pfam" id="PF02678">
    <property type="entry name" value="Pirin"/>
    <property type="match status" value="1"/>
</dbReference>
<accession>A0A7S0GNR7</accession>
<dbReference type="AlphaFoldDB" id="A0A7S0GNR7"/>
<dbReference type="Pfam" id="PF05726">
    <property type="entry name" value="Pirin_C"/>
    <property type="match status" value="1"/>
</dbReference>
<evidence type="ECO:0000313" key="7">
    <source>
        <dbReference type="EMBL" id="CAD8428649.1"/>
    </source>
</evidence>
<dbReference type="PANTHER" id="PTHR13903">
    <property type="entry name" value="PIRIN-RELATED"/>
    <property type="match status" value="1"/>
</dbReference>
<evidence type="ECO:0000256" key="1">
    <source>
        <dbReference type="ARBA" id="ARBA00008416"/>
    </source>
</evidence>
<dbReference type="CDD" id="cd02909">
    <property type="entry name" value="cupin_pirin_N"/>
    <property type="match status" value="1"/>
</dbReference>
<feature type="binding site" evidence="2">
    <location>
        <position position="115"/>
    </location>
    <ligand>
        <name>Fe cation</name>
        <dbReference type="ChEBI" id="CHEBI:24875"/>
    </ligand>
</feature>
<feature type="domain" description="Pirin C-terminal" evidence="6">
    <location>
        <begin position="221"/>
        <end position="308"/>
    </location>
</feature>
<feature type="binding site" evidence="2">
    <location>
        <position position="117"/>
    </location>
    <ligand>
        <name>Fe cation</name>
        <dbReference type="ChEBI" id="CHEBI:24875"/>
    </ligand>
</feature>
<feature type="binding site" evidence="2">
    <location>
        <position position="71"/>
    </location>
    <ligand>
        <name>Fe cation</name>
        <dbReference type="ChEBI" id="CHEBI:24875"/>
    </ligand>
</feature>
<evidence type="ECO:0000259" key="6">
    <source>
        <dbReference type="Pfam" id="PF05726"/>
    </source>
</evidence>
<evidence type="ECO:0000256" key="4">
    <source>
        <dbReference type="SAM" id="MobiDB-lite"/>
    </source>
</evidence>
<organism evidence="7">
    <name type="scientific">Micromonas pusilla</name>
    <name type="common">Picoplanktonic green alga</name>
    <name type="synonym">Chromulina pusilla</name>
    <dbReference type="NCBI Taxonomy" id="38833"/>
    <lineage>
        <taxon>Eukaryota</taxon>
        <taxon>Viridiplantae</taxon>
        <taxon>Chlorophyta</taxon>
        <taxon>Mamiellophyceae</taxon>
        <taxon>Mamiellales</taxon>
        <taxon>Mamiellaceae</taxon>
        <taxon>Micromonas</taxon>
    </lineage>
</organism>
<evidence type="ECO:0008006" key="8">
    <source>
        <dbReference type="Google" id="ProtNLM"/>
    </source>
</evidence>
<dbReference type="EMBL" id="HBEN01000009">
    <property type="protein sequence ID" value="CAD8428649.1"/>
    <property type="molecule type" value="Transcribed_RNA"/>
</dbReference>
<dbReference type="InterPro" id="IPR011051">
    <property type="entry name" value="RmlC_Cupin_sf"/>
</dbReference>
<feature type="binding site" evidence="2">
    <location>
        <position position="73"/>
    </location>
    <ligand>
        <name>Fe cation</name>
        <dbReference type="ChEBI" id="CHEBI:24875"/>
    </ligand>
</feature>
<dbReference type="Gene3D" id="2.60.120.10">
    <property type="entry name" value="Jelly Rolls"/>
    <property type="match status" value="2"/>
</dbReference>
<comment type="cofactor">
    <cofactor evidence="2">
        <name>Fe cation</name>
        <dbReference type="ChEBI" id="CHEBI:24875"/>
    </cofactor>
    <text evidence="2">Binds 1 Fe cation per subunit.</text>
</comment>
<comment type="similarity">
    <text evidence="1 3">Belongs to the pirin family.</text>
</comment>
<keyword evidence="2" id="KW-0479">Metal-binding</keyword>
<dbReference type="PANTHER" id="PTHR13903:SF8">
    <property type="entry name" value="PIRIN"/>
    <property type="match status" value="1"/>
</dbReference>
<feature type="domain" description="Pirin N-terminal" evidence="5">
    <location>
        <begin position="56"/>
        <end position="137"/>
    </location>
</feature>
<dbReference type="InterPro" id="IPR003829">
    <property type="entry name" value="Pirin_N_dom"/>
</dbReference>
<protein>
    <recommendedName>
        <fullName evidence="8">Pirin</fullName>
    </recommendedName>
</protein>
<name>A0A7S0GNR7_MICPS</name>
<reference evidence="7" key="1">
    <citation type="submission" date="2021-01" db="EMBL/GenBank/DDBJ databases">
        <authorList>
            <person name="Corre E."/>
            <person name="Pelletier E."/>
            <person name="Niang G."/>
            <person name="Scheremetjew M."/>
            <person name="Finn R."/>
            <person name="Kale V."/>
            <person name="Holt S."/>
            <person name="Cochrane G."/>
            <person name="Meng A."/>
            <person name="Brown T."/>
            <person name="Cohen L."/>
        </authorList>
    </citation>
    <scope>NUCLEOTIDE SEQUENCE</scope>
    <source>
        <strain evidence="7">CCAC1681</strain>
    </source>
</reference>
<dbReference type="InterPro" id="IPR012093">
    <property type="entry name" value="Pirin"/>
</dbReference>
<sequence length="350" mass="37821">MSGSTVVRKVSGLQFPFQTPDPFLFAVYHNDEYPAGDEQMRAPRRGNGADFDPNAPYRMYHGDRVPGFPQHPHRGFETVTATMRGIVDHTDSLGNAGRYGHGDVQWMTAGSGIVHGEMFPLVHADTPNHLRLFQIWLNLPSRKKMTDPAFVMHWAPDVQTARAGDGDVEVVVWAGSLFGAKGQPPPPDSWAADPANDVGIYFLTAKPGSSASLPPADGGAATNRTMYFFEGDGVVVGGRVVSSKSAIELDASQACEIAVPSSASTDTLLLVLQGKPIGEPVAQHGPFVMNTRLEIQQAFEDYQKTRFGGWPWPKDAMTFPKDKGRFALVNGVEEPGPGGVAGLRGHRTEL</sequence>
<evidence type="ECO:0000256" key="2">
    <source>
        <dbReference type="PIRSR" id="PIRSR006232-1"/>
    </source>
</evidence>
<keyword evidence="2" id="KW-0408">Iron</keyword>
<evidence type="ECO:0000256" key="3">
    <source>
        <dbReference type="RuleBase" id="RU003457"/>
    </source>
</evidence>